<feature type="transmembrane region" description="Helical" evidence="1">
    <location>
        <begin position="72"/>
        <end position="90"/>
    </location>
</feature>
<evidence type="ECO:0000313" key="2">
    <source>
        <dbReference type="EMBL" id="MDE1463202.1"/>
    </source>
</evidence>
<protein>
    <submittedName>
        <fullName evidence="2">Uncharacterized protein</fullName>
    </submittedName>
</protein>
<dbReference type="Proteomes" id="UP001528823">
    <property type="component" value="Unassembled WGS sequence"/>
</dbReference>
<sequence>MTTHPTQPDSAATIPETALSEPSTTQSTMLAELYDDGLNDACHILKQLDYDLLSMKQIPSDQTLEKAKNIRVIWFISGYSLTVLFLFSLLGFLPWWIGGFFGVGLFLLGLTCVDGFLPNQLGANSFALLTAKREQLELELKKYITTIEGSLGFIHLLQPLSYFNKNLEKHYFIRLCAASQQHRLMKHLTNYREFQLYYQYLIEALAANEKREAWIKAHPNPDSAQSEQANKTAAA</sequence>
<evidence type="ECO:0000313" key="3">
    <source>
        <dbReference type="Proteomes" id="UP001528823"/>
    </source>
</evidence>
<accession>A0ABT5UA80</accession>
<feature type="transmembrane region" description="Helical" evidence="1">
    <location>
        <begin position="96"/>
        <end position="117"/>
    </location>
</feature>
<keyword evidence="1" id="KW-1133">Transmembrane helix</keyword>
<dbReference type="EMBL" id="JAPMOU010000018">
    <property type="protein sequence ID" value="MDE1463202.1"/>
    <property type="molecule type" value="Genomic_DNA"/>
</dbReference>
<keyword evidence="1" id="KW-0472">Membrane</keyword>
<keyword evidence="1" id="KW-0812">Transmembrane</keyword>
<name>A0ABT5UA80_9GAMM</name>
<gene>
    <name evidence="2" type="ORF">ORQ98_14645</name>
</gene>
<organism evidence="2 3">
    <name type="scientific">Spartinivicinus poritis</name>
    <dbReference type="NCBI Taxonomy" id="2994640"/>
    <lineage>
        <taxon>Bacteria</taxon>
        <taxon>Pseudomonadati</taxon>
        <taxon>Pseudomonadota</taxon>
        <taxon>Gammaproteobacteria</taxon>
        <taxon>Oceanospirillales</taxon>
        <taxon>Zooshikellaceae</taxon>
        <taxon>Spartinivicinus</taxon>
    </lineage>
</organism>
<dbReference type="RefSeq" id="WP_274689545.1">
    <property type="nucleotide sequence ID" value="NZ_JAPMOU010000018.1"/>
</dbReference>
<keyword evidence="3" id="KW-1185">Reference proteome</keyword>
<comment type="caution">
    <text evidence="2">The sequence shown here is derived from an EMBL/GenBank/DDBJ whole genome shotgun (WGS) entry which is preliminary data.</text>
</comment>
<reference evidence="2 3" key="1">
    <citation type="submission" date="2022-11" db="EMBL/GenBank/DDBJ databases">
        <title>Spartinivicinus poritis sp. nov., isolated from scleractinian coral Porites lutea.</title>
        <authorList>
            <person name="Zhang G."/>
            <person name="Cai L."/>
            <person name="Wei Q."/>
        </authorList>
    </citation>
    <scope>NUCLEOTIDE SEQUENCE [LARGE SCALE GENOMIC DNA]</scope>
    <source>
        <strain evidence="2 3">A2-2</strain>
    </source>
</reference>
<evidence type="ECO:0000256" key="1">
    <source>
        <dbReference type="SAM" id="Phobius"/>
    </source>
</evidence>
<proteinExistence type="predicted"/>